<keyword evidence="4 8" id="KW-0812">Transmembrane</keyword>
<name>A0A3R9ZRP6_9RICK</name>
<evidence type="ECO:0000256" key="6">
    <source>
        <dbReference type="ARBA" id="ARBA00022989"/>
    </source>
</evidence>
<dbReference type="PANTHER" id="PTHR23517:SF15">
    <property type="entry name" value="PROTON-DEPENDENT OLIGOPEPTIDE FAMILY TRANSPORT PROTEIN"/>
    <property type="match status" value="1"/>
</dbReference>
<dbReference type="Proteomes" id="UP000279470">
    <property type="component" value="Unassembled WGS sequence"/>
</dbReference>
<dbReference type="PANTHER" id="PTHR23517">
    <property type="entry name" value="RESISTANCE PROTEIN MDTM, PUTATIVE-RELATED-RELATED"/>
    <property type="match status" value="1"/>
</dbReference>
<evidence type="ECO:0000256" key="2">
    <source>
        <dbReference type="ARBA" id="ARBA00022448"/>
    </source>
</evidence>
<dbReference type="GO" id="GO:1904680">
    <property type="term" value="F:peptide transmembrane transporter activity"/>
    <property type="evidence" value="ECO:0007669"/>
    <property type="project" value="InterPro"/>
</dbReference>
<keyword evidence="2" id="KW-0813">Transport</keyword>
<feature type="transmembrane region" description="Helical" evidence="8">
    <location>
        <begin position="209"/>
        <end position="227"/>
    </location>
</feature>
<evidence type="ECO:0000256" key="3">
    <source>
        <dbReference type="ARBA" id="ARBA00022475"/>
    </source>
</evidence>
<feature type="transmembrane region" description="Helical" evidence="8">
    <location>
        <begin position="313"/>
        <end position="331"/>
    </location>
</feature>
<comment type="caution">
    <text evidence="9">The sequence shown here is derived from an EMBL/GenBank/DDBJ whole genome shotgun (WGS) entry which is preliminary data.</text>
</comment>
<feature type="transmembrane region" description="Helical" evidence="8">
    <location>
        <begin position="343"/>
        <end position="364"/>
    </location>
</feature>
<proteinExistence type="predicted"/>
<keyword evidence="3" id="KW-1003">Cell membrane</keyword>
<keyword evidence="7 8" id="KW-0472">Membrane</keyword>
<dbReference type="CDD" id="cd17346">
    <property type="entry name" value="MFS_DtpA_like"/>
    <property type="match status" value="1"/>
</dbReference>
<evidence type="ECO:0000313" key="9">
    <source>
        <dbReference type="EMBL" id="RST71091.1"/>
    </source>
</evidence>
<feature type="transmembrane region" description="Helical" evidence="8">
    <location>
        <begin position="138"/>
        <end position="161"/>
    </location>
</feature>
<evidence type="ECO:0000256" key="7">
    <source>
        <dbReference type="ARBA" id="ARBA00023136"/>
    </source>
</evidence>
<comment type="subcellular location">
    <subcellularLocation>
        <location evidence="1">Cell membrane</location>
        <topology evidence="1">Multi-pass membrane protein</topology>
    </subcellularLocation>
</comment>
<feature type="transmembrane region" description="Helical" evidence="8">
    <location>
        <begin position="376"/>
        <end position="400"/>
    </location>
</feature>
<dbReference type="AlphaFoldDB" id="A0A3R9ZRP6"/>
<dbReference type="InterPro" id="IPR050171">
    <property type="entry name" value="MFS_Transporters"/>
</dbReference>
<dbReference type="InterPro" id="IPR036259">
    <property type="entry name" value="MFS_trans_sf"/>
</dbReference>
<sequence length="474" mass="53475">MKHPKAIYYLFLFEMWERFSYFGMRAILTLYMIQQLKLPYDTSFIIYGAFTTFVYMTAIFGGLLADKFFGHKESVKHGAILIITGHILLSFPSIHGVSADIGLYTGLSFLSIGTGFFKPNIPVIFGNLYDKNDIRRDSGFTVFIFGINLGSLLATVSVPIVAQEFGWHYGFGLAAIGMSFGLAIFIYGDKIDVYKSNKSIDINKNNKSPSLIYLISLTVIPALVYIFIKPNNIGYILGIVGCFYITYFLYKVKSDHSMGINDSKNIILISLICIIFFAFFEQSGSSMVMFIENFVDRKMFQFTIPIPSGSFKSLNPLFIFLLAPIFIKLWYFLNKKYENSMLLYVKFSFGLLFIGLGFGVLSLAANSITPDYKISIMWIVICYFFYTLGDLCISPIALSAMTKHAPSKYSGLMIGGFYLNIAFANYISSLIAVNVNTDPIGYSLVYKYILLICIFIFLLLLTSSILFKNKKVNS</sequence>
<dbReference type="OrthoDB" id="9794076at2"/>
<feature type="transmembrane region" description="Helical" evidence="8">
    <location>
        <begin position="412"/>
        <end position="433"/>
    </location>
</feature>
<dbReference type="Pfam" id="PF00854">
    <property type="entry name" value="PTR2"/>
    <property type="match status" value="1"/>
</dbReference>
<feature type="transmembrane region" description="Helical" evidence="8">
    <location>
        <begin position="45"/>
        <end position="65"/>
    </location>
</feature>
<evidence type="ECO:0000313" key="10">
    <source>
        <dbReference type="Proteomes" id="UP000279470"/>
    </source>
</evidence>
<dbReference type="EMBL" id="RXFM01000009">
    <property type="protein sequence ID" value="RST71091.1"/>
    <property type="molecule type" value="Genomic_DNA"/>
</dbReference>
<evidence type="ECO:0000256" key="4">
    <source>
        <dbReference type="ARBA" id="ARBA00022692"/>
    </source>
</evidence>
<dbReference type="Gene3D" id="1.20.1250.20">
    <property type="entry name" value="MFS general substrate transporter like domains"/>
    <property type="match status" value="1"/>
</dbReference>
<dbReference type="NCBIfam" id="TIGR00924">
    <property type="entry name" value="yjdL_sub1_fam"/>
    <property type="match status" value="1"/>
</dbReference>
<feature type="transmembrane region" description="Helical" evidence="8">
    <location>
        <begin position="445"/>
        <end position="467"/>
    </location>
</feature>
<gene>
    <name evidence="9" type="ORF">EIC27_01115</name>
</gene>
<feature type="transmembrane region" description="Helical" evidence="8">
    <location>
        <begin position="262"/>
        <end position="280"/>
    </location>
</feature>
<dbReference type="InterPro" id="IPR005279">
    <property type="entry name" value="Dipep/tripep_permease"/>
</dbReference>
<dbReference type="InterPro" id="IPR000109">
    <property type="entry name" value="POT_fam"/>
</dbReference>
<evidence type="ECO:0000256" key="1">
    <source>
        <dbReference type="ARBA" id="ARBA00004651"/>
    </source>
</evidence>
<organism evidence="9 10">
    <name type="scientific">Candidatus Aquarickettsia rohweri</name>
    <dbReference type="NCBI Taxonomy" id="2602574"/>
    <lineage>
        <taxon>Bacteria</taxon>
        <taxon>Pseudomonadati</taxon>
        <taxon>Pseudomonadota</taxon>
        <taxon>Alphaproteobacteria</taxon>
        <taxon>Rickettsiales</taxon>
        <taxon>Candidatus Midichloriaceae</taxon>
        <taxon>Candidatus Aquarickettsia</taxon>
    </lineage>
</organism>
<evidence type="ECO:0000256" key="8">
    <source>
        <dbReference type="SAM" id="Phobius"/>
    </source>
</evidence>
<dbReference type="RefSeq" id="WP_126044322.1">
    <property type="nucleotide sequence ID" value="NZ_RXFM01000009.1"/>
</dbReference>
<evidence type="ECO:0000256" key="5">
    <source>
        <dbReference type="ARBA" id="ARBA00022856"/>
    </source>
</evidence>
<accession>A0A3R9ZRP6</accession>
<feature type="transmembrane region" description="Helical" evidence="8">
    <location>
        <begin position="167"/>
        <end position="188"/>
    </location>
</feature>
<dbReference type="GO" id="GO:0005886">
    <property type="term" value="C:plasma membrane"/>
    <property type="evidence" value="ECO:0007669"/>
    <property type="project" value="UniProtKB-SubCell"/>
</dbReference>
<protein>
    <submittedName>
        <fullName evidence="9">MFS transporter</fullName>
    </submittedName>
</protein>
<dbReference type="SUPFAM" id="SSF103473">
    <property type="entry name" value="MFS general substrate transporter"/>
    <property type="match status" value="1"/>
</dbReference>
<reference evidence="10" key="1">
    <citation type="submission" date="2018-11" db="EMBL/GenBank/DDBJ databases">
        <title>Phylogenetic, genomic, and biogeographic characterization of a novel and ubiquitous marine invertebrate-associated Rickettsiales parasite, Candidatus Marinoinvertebrata rohwerii, gen. nov., sp. nov.</title>
        <authorList>
            <person name="Klinges J.G."/>
            <person name="Rosales S.M."/>
            <person name="Mcminds R."/>
            <person name="Shaver E.C."/>
            <person name="Shantz A."/>
            <person name="Peters E.C."/>
            <person name="Burkepile D.E."/>
            <person name="Silliman B.R."/>
            <person name="Vega Thurber R.L."/>
        </authorList>
    </citation>
    <scope>NUCLEOTIDE SEQUENCE [LARGE SCALE GENOMIC DNA]</scope>
    <source>
        <strain evidence="10">a_cerv_44</strain>
    </source>
</reference>
<feature type="transmembrane region" description="Helical" evidence="8">
    <location>
        <begin position="233"/>
        <end position="250"/>
    </location>
</feature>
<feature type="transmembrane region" description="Helical" evidence="8">
    <location>
        <begin position="7"/>
        <end position="33"/>
    </location>
</feature>
<dbReference type="GO" id="GO:0015833">
    <property type="term" value="P:peptide transport"/>
    <property type="evidence" value="ECO:0007669"/>
    <property type="project" value="UniProtKB-KW"/>
</dbReference>
<keyword evidence="6 8" id="KW-1133">Transmembrane helix</keyword>
<keyword evidence="10" id="KW-1185">Reference proteome</keyword>
<keyword evidence="5" id="KW-0571">Peptide transport</keyword>
<feature type="transmembrane region" description="Helical" evidence="8">
    <location>
        <begin position="77"/>
        <end position="95"/>
    </location>
</feature>
<feature type="transmembrane region" description="Helical" evidence="8">
    <location>
        <begin position="101"/>
        <end position="117"/>
    </location>
</feature>
<keyword evidence="5" id="KW-0653">Protein transport</keyword>